<comment type="caution">
    <text evidence="1">The sequence shown here is derived from an EMBL/GenBank/DDBJ whole genome shotgun (WGS) entry which is preliminary data.</text>
</comment>
<organism evidence="1 2">
    <name type="scientific">Halocaridina rubra</name>
    <name type="common">Hawaiian red shrimp</name>
    <dbReference type="NCBI Taxonomy" id="373956"/>
    <lineage>
        <taxon>Eukaryota</taxon>
        <taxon>Metazoa</taxon>
        <taxon>Ecdysozoa</taxon>
        <taxon>Arthropoda</taxon>
        <taxon>Crustacea</taxon>
        <taxon>Multicrustacea</taxon>
        <taxon>Malacostraca</taxon>
        <taxon>Eumalacostraca</taxon>
        <taxon>Eucarida</taxon>
        <taxon>Decapoda</taxon>
        <taxon>Pleocyemata</taxon>
        <taxon>Caridea</taxon>
        <taxon>Atyoidea</taxon>
        <taxon>Atyidae</taxon>
        <taxon>Halocaridina</taxon>
    </lineage>
</organism>
<protein>
    <submittedName>
        <fullName evidence="1">Uncharacterized protein</fullName>
    </submittedName>
</protein>
<keyword evidence="2" id="KW-1185">Reference proteome</keyword>
<gene>
    <name evidence="1" type="ORF">SK128_023874</name>
</gene>
<reference evidence="1 2" key="1">
    <citation type="submission" date="2023-11" db="EMBL/GenBank/DDBJ databases">
        <title>Halocaridina rubra genome assembly.</title>
        <authorList>
            <person name="Smith C."/>
        </authorList>
    </citation>
    <scope>NUCLEOTIDE SEQUENCE [LARGE SCALE GENOMIC DNA]</scope>
    <source>
        <strain evidence="1">EP-1</strain>
        <tissue evidence="1">Whole</tissue>
    </source>
</reference>
<evidence type="ECO:0000313" key="2">
    <source>
        <dbReference type="Proteomes" id="UP001381693"/>
    </source>
</evidence>
<proteinExistence type="predicted"/>
<dbReference type="Proteomes" id="UP001381693">
    <property type="component" value="Unassembled WGS sequence"/>
</dbReference>
<name>A0AAN8XEF4_HALRR</name>
<sequence>MAITNYSRGKYTNHPFPLQKPMPYNGAFGFASSSTSTYNILTMLSLAFQESIVNIVKNVP</sequence>
<dbReference type="EMBL" id="JAXCGZ010003896">
    <property type="protein sequence ID" value="KAK7082752.1"/>
    <property type="molecule type" value="Genomic_DNA"/>
</dbReference>
<accession>A0AAN8XEF4</accession>
<dbReference type="AlphaFoldDB" id="A0AAN8XEF4"/>
<evidence type="ECO:0000313" key="1">
    <source>
        <dbReference type="EMBL" id="KAK7082752.1"/>
    </source>
</evidence>